<keyword evidence="1" id="KW-0732">Signal</keyword>
<protein>
    <recommendedName>
        <fullName evidence="7">Peptidylamidoglycolate lyase</fullName>
    </recommendedName>
</protein>
<keyword evidence="3" id="KW-0325">Glycoprotein</keyword>
<evidence type="ECO:0008006" key="7">
    <source>
        <dbReference type="Google" id="ProtNLM"/>
    </source>
</evidence>
<dbReference type="PROSITE" id="PS51125">
    <property type="entry name" value="NHL"/>
    <property type="match status" value="2"/>
</dbReference>
<dbReference type="Gene3D" id="2.120.10.30">
    <property type="entry name" value="TolB, C-terminal domain"/>
    <property type="match status" value="1"/>
</dbReference>
<gene>
    <name evidence="5" type="ORF">AB6A40_007981</name>
</gene>
<feature type="repeat" description="NHL" evidence="4">
    <location>
        <begin position="24"/>
        <end position="57"/>
    </location>
</feature>
<keyword evidence="6" id="KW-1185">Reference proteome</keyword>
<evidence type="ECO:0000256" key="4">
    <source>
        <dbReference type="PROSITE-ProRule" id="PRU00504"/>
    </source>
</evidence>
<dbReference type="Pfam" id="PF01436">
    <property type="entry name" value="NHL"/>
    <property type="match status" value="2"/>
</dbReference>
<dbReference type="PANTHER" id="PTHR10680">
    <property type="entry name" value="PEPTIDYL-GLYCINE ALPHA-AMIDATING MONOOXYGENASE"/>
    <property type="match status" value="1"/>
</dbReference>
<evidence type="ECO:0000256" key="3">
    <source>
        <dbReference type="ARBA" id="ARBA00023180"/>
    </source>
</evidence>
<proteinExistence type="predicted"/>
<evidence type="ECO:0000256" key="1">
    <source>
        <dbReference type="ARBA" id="ARBA00022729"/>
    </source>
</evidence>
<evidence type="ECO:0000313" key="5">
    <source>
        <dbReference type="EMBL" id="MFH4981272.1"/>
    </source>
</evidence>
<dbReference type="Proteomes" id="UP001608902">
    <property type="component" value="Unassembled WGS sequence"/>
</dbReference>
<name>A0ABD6EX68_9BILA</name>
<accession>A0ABD6EX68</accession>
<evidence type="ECO:0000313" key="6">
    <source>
        <dbReference type="Proteomes" id="UP001608902"/>
    </source>
</evidence>
<dbReference type="AlphaFoldDB" id="A0ABD6EX68"/>
<dbReference type="SUPFAM" id="SSF63829">
    <property type="entry name" value="Calcium-dependent phosphotriesterase"/>
    <property type="match status" value="1"/>
</dbReference>
<dbReference type="InterPro" id="IPR001258">
    <property type="entry name" value="NHL_repeat"/>
</dbReference>
<dbReference type="InterPro" id="IPR011042">
    <property type="entry name" value="6-blade_b-propeller_TolB-like"/>
</dbReference>
<dbReference type="EMBL" id="JBGFUD010006902">
    <property type="protein sequence ID" value="MFH4981272.1"/>
    <property type="molecule type" value="Genomic_DNA"/>
</dbReference>
<comment type="caution">
    <text evidence="5">The sequence shown here is derived from an EMBL/GenBank/DDBJ whole genome shotgun (WGS) entry which is preliminary data.</text>
</comment>
<reference evidence="5 6" key="1">
    <citation type="submission" date="2024-08" db="EMBL/GenBank/DDBJ databases">
        <title>Gnathostoma spinigerum genome.</title>
        <authorList>
            <person name="Gonzalez-Bertolin B."/>
            <person name="Monzon S."/>
            <person name="Zaballos A."/>
            <person name="Jimenez P."/>
            <person name="Dekumyoy P."/>
            <person name="Varona S."/>
            <person name="Cuesta I."/>
            <person name="Sumanam S."/>
            <person name="Adisakwattana P."/>
            <person name="Gasser R.B."/>
            <person name="Hernandez-Gonzalez A."/>
            <person name="Young N.D."/>
            <person name="Perteguer M.J."/>
        </authorList>
    </citation>
    <scope>NUCLEOTIDE SEQUENCE [LARGE SCALE GENOMIC DNA]</scope>
    <source>
        <strain evidence="5">AL3</strain>
        <tissue evidence="5">Liver</tissue>
    </source>
</reference>
<keyword evidence="2" id="KW-0677">Repeat</keyword>
<sequence>MKLNKKFEPMLTLGERLVPGNDSKHFCQPTDVAVASSGEFFVADGYCNSRVMKFDKNGEFIASFGHANEPYKMDDFAFWIPHSLALIEDMNLICVADRENERIQCFSAGIGERGRTVPVGVFITKAENVGRVFAIREKFHNLVGVTGSDGNTIESQVFVMDINNGRADTFAKGIVNAHALEVSNDGVVYIGLIGPNEIVVTSLDDE</sequence>
<evidence type="ECO:0000256" key="2">
    <source>
        <dbReference type="ARBA" id="ARBA00022737"/>
    </source>
</evidence>
<dbReference type="PANTHER" id="PTHR10680:SF36">
    <property type="entry name" value="PEPTIDYL-ALPHA-HYDROXYGLYCINE ALPHA-AMIDATING LYASE 1"/>
    <property type="match status" value="1"/>
</dbReference>
<feature type="repeat" description="NHL" evidence="4">
    <location>
        <begin position="81"/>
        <end position="109"/>
    </location>
</feature>
<organism evidence="5 6">
    <name type="scientific">Gnathostoma spinigerum</name>
    <dbReference type="NCBI Taxonomy" id="75299"/>
    <lineage>
        <taxon>Eukaryota</taxon>
        <taxon>Metazoa</taxon>
        <taxon>Ecdysozoa</taxon>
        <taxon>Nematoda</taxon>
        <taxon>Chromadorea</taxon>
        <taxon>Rhabditida</taxon>
        <taxon>Spirurina</taxon>
        <taxon>Gnathostomatomorpha</taxon>
        <taxon>Gnathostomatoidea</taxon>
        <taxon>Gnathostomatidae</taxon>
        <taxon>Gnathostoma</taxon>
    </lineage>
</organism>